<dbReference type="InterPro" id="IPR011032">
    <property type="entry name" value="GroES-like_sf"/>
</dbReference>
<dbReference type="Gene3D" id="3.40.50.720">
    <property type="entry name" value="NAD(P)-binding Rossmann-like Domain"/>
    <property type="match status" value="1"/>
</dbReference>
<reference evidence="3" key="2">
    <citation type="submission" date="2010-04" db="EMBL/GenBank/DDBJ databases">
        <authorList>
            <person name="Buell R."/>
            <person name="Hamilton J."/>
            <person name="Hostetler J."/>
        </authorList>
    </citation>
    <scope>NUCLEOTIDE SEQUENCE [LARGE SCALE GENOMIC DNA]</scope>
    <source>
        <strain evidence="3">DAOM:BR144</strain>
    </source>
</reference>
<dbReference type="PANTHER" id="PTHR11695:SF294">
    <property type="entry name" value="RETICULON-4-INTERACTING PROTEIN 1, MITOCHONDRIAL"/>
    <property type="match status" value="1"/>
</dbReference>
<dbReference type="InterPro" id="IPR020843">
    <property type="entry name" value="ER"/>
</dbReference>
<dbReference type="STRING" id="431595.K3WBZ6"/>
<dbReference type="AlphaFoldDB" id="K3WBZ6"/>
<keyword evidence="3" id="KW-1185">Reference proteome</keyword>
<dbReference type="Proteomes" id="UP000019132">
    <property type="component" value="Unassembled WGS sequence"/>
</dbReference>
<name>K3WBZ6_GLOUD</name>
<dbReference type="InterPro" id="IPR013154">
    <property type="entry name" value="ADH-like_N"/>
</dbReference>
<sequence>MAAVIPSTFQQFQYTKWGTTENEWKIAYDVPQKPLKPTHVRVKVVNAGLNPFDFKVAEYGAHWFPSAPSDEAPFVVGFDAAGVVVEVGADVTGFKVGDAVYLETPIDDFGTVAEYICVDAQYVAPKPTNLDFAEAAGVPIVGLTSYQALLGRGALKAGERVLVLGGSSATGMFGIQLAKALGVHVIATASEGKVAFIKSLGADQVIDYTTEKWVDVLDAHSIDLIYDCGVDRRGAKDPEKVTGRFITLAHKGEHHICQSSGKDLREITKFIENGQIKVVVDSVHPFESTVDAMSKVKSGRVLGKVVISVGKE</sequence>
<dbReference type="InParanoid" id="K3WBZ6"/>
<reference evidence="2" key="3">
    <citation type="submission" date="2014-11" db="UniProtKB">
        <authorList>
            <consortium name="EnsemblProtists"/>
        </authorList>
    </citation>
    <scope>IDENTIFICATION</scope>
    <source>
        <strain evidence="2">DAOM BR144</strain>
    </source>
</reference>
<dbReference type="OMA" id="NETPLAM"/>
<protein>
    <recommendedName>
        <fullName evidence="1">Enoyl reductase (ER) domain-containing protein</fullName>
    </recommendedName>
</protein>
<organism evidence="2 3">
    <name type="scientific">Globisporangium ultimum (strain ATCC 200006 / CBS 805.95 / DAOM BR144)</name>
    <name type="common">Pythium ultimum</name>
    <dbReference type="NCBI Taxonomy" id="431595"/>
    <lineage>
        <taxon>Eukaryota</taxon>
        <taxon>Sar</taxon>
        <taxon>Stramenopiles</taxon>
        <taxon>Oomycota</taxon>
        <taxon>Peronosporomycetes</taxon>
        <taxon>Pythiales</taxon>
        <taxon>Pythiaceae</taxon>
        <taxon>Globisporangium</taxon>
    </lineage>
</organism>
<dbReference type="eggNOG" id="KOG1198">
    <property type="taxonomic scope" value="Eukaryota"/>
</dbReference>
<feature type="domain" description="Enoyl reductase (ER)" evidence="1">
    <location>
        <begin position="18"/>
        <end position="307"/>
    </location>
</feature>
<dbReference type="SUPFAM" id="SSF51735">
    <property type="entry name" value="NAD(P)-binding Rossmann-fold domains"/>
    <property type="match status" value="1"/>
</dbReference>
<evidence type="ECO:0000313" key="3">
    <source>
        <dbReference type="Proteomes" id="UP000019132"/>
    </source>
</evidence>
<dbReference type="PANTHER" id="PTHR11695">
    <property type="entry name" value="ALCOHOL DEHYDROGENASE RELATED"/>
    <property type="match status" value="1"/>
</dbReference>
<dbReference type="CDD" id="cd05289">
    <property type="entry name" value="MDR_like_2"/>
    <property type="match status" value="1"/>
</dbReference>
<evidence type="ECO:0000313" key="2">
    <source>
        <dbReference type="EnsemblProtists" id="PYU1_T002487"/>
    </source>
</evidence>
<dbReference type="HOGENOM" id="CLU_026673_3_3_1"/>
<dbReference type="Gene3D" id="3.90.180.10">
    <property type="entry name" value="Medium-chain alcohol dehydrogenases, catalytic domain"/>
    <property type="match status" value="1"/>
</dbReference>
<evidence type="ECO:0000259" key="1">
    <source>
        <dbReference type="SMART" id="SM00829"/>
    </source>
</evidence>
<dbReference type="SMART" id="SM00829">
    <property type="entry name" value="PKS_ER"/>
    <property type="match status" value="1"/>
</dbReference>
<reference evidence="3" key="1">
    <citation type="journal article" date="2010" name="Genome Biol.">
        <title>Genome sequence of the necrotrophic plant pathogen Pythium ultimum reveals original pathogenicity mechanisms and effector repertoire.</title>
        <authorList>
            <person name="Levesque C.A."/>
            <person name="Brouwer H."/>
            <person name="Cano L."/>
            <person name="Hamilton J.P."/>
            <person name="Holt C."/>
            <person name="Huitema E."/>
            <person name="Raffaele S."/>
            <person name="Robideau G.P."/>
            <person name="Thines M."/>
            <person name="Win J."/>
            <person name="Zerillo M.M."/>
            <person name="Beakes G.W."/>
            <person name="Boore J.L."/>
            <person name="Busam D."/>
            <person name="Dumas B."/>
            <person name="Ferriera S."/>
            <person name="Fuerstenberg S.I."/>
            <person name="Gachon C.M."/>
            <person name="Gaulin E."/>
            <person name="Govers F."/>
            <person name="Grenville-Briggs L."/>
            <person name="Horner N."/>
            <person name="Hostetler J."/>
            <person name="Jiang R.H."/>
            <person name="Johnson J."/>
            <person name="Krajaejun T."/>
            <person name="Lin H."/>
            <person name="Meijer H.J."/>
            <person name="Moore B."/>
            <person name="Morris P."/>
            <person name="Phuntmart V."/>
            <person name="Puiu D."/>
            <person name="Shetty J."/>
            <person name="Stajich J.E."/>
            <person name="Tripathy S."/>
            <person name="Wawra S."/>
            <person name="van West P."/>
            <person name="Whitty B.R."/>
            <person name="Coutinho P.M."/>
            <person name="Henrissat B."/>
            <person name="Martin F."/>
            <person name="Thomas P.D."/>
            <person name="Tyler B.M."/>
            <person name="De Vries R.P."/>
            <person name="Kamoun S."/>
            <person name="Yandell M."/>
            <person name="Tisserat N."/>
            <person name="Buell C.R."/>
        </authorList>
    </citation>
    <scope>NUCLEOTIDE SEQUENCE</scope>
    <source>
        <strain evidence="3">DAOM:BR144</strain>
    </source>
</reference>
<accession>K3WBZ6</accession>
<dbReference type="EnsemblProtists" id="PYU1_T002487">
    <property type="protein sequence ID" value="PYU1_T002487"/>
    <property type="gene ID" value="PYU1_G002484"/>
</dbReference>
<proteinExistence type="predicted"/>
<dbReference type="InterPro" id="IPR036291">
    <property type="entry name" value="NAD(P)-bd_dom_sf"/>
</dbReference>
<dbReference type="GO" id="GO:0016491">
    <property type="term" value="F:oxidoreductase activity"/>
    <property type="evidence" value="ECO:0007669"/>
    <property type="project" value="InterPro"/>
</dbReference>
<dbReference type="InterPro" id="IPR050700">
    <property type="entry name" value="YIM1/Zinc_Alcohol_DH_Fams"/>
</dbReference>
<dbReference type="SUPFAM" id="SSF50129">
    <property type="entry name" value="GroES-like"/>
    <property type="match status" value="1"/>
</dbReference>
<dbReference type="VEuPathDB" id="FungiDB:PYU1_G002484"/>
<dbReference type="Pfam" id="PF08240">
    <property type="entry name" value="ADH_N"/>
    <property type="match status" value="1"/>
</dbReference>
<dbReference type="Pfam" id="PF13602">
    <property type="entry name" value="ADH_zinc_N_2"/>
    <property type="match status" value="1"/>
</dbReference>